<dbReference type="Proteomes" id="UP000179241">
    <property type="component" value="Unassembled WGS sequence"/>
</dbReference>
<evidence type="ECO:0000256" key="6">
    <source>
        <dbReference type="ARBA" id="ARBA00033409"/>
    </source>
</evidence>
<evidence type="ECO:0000313" key="8">
    <source>
        <dbReference type="EMBL" id="OGM77272.1"/>
    </source>
</evidence>
<reference evidence="8 9" key="1">
    <citation type="journal article" date="2016" name="Nat. Commun.">
        <title>Thousands of microbial genomes shed light on interconnected biogeochemical processes in an aquifer system.</title>
        <authorList>
            <person name="Anantharaman K."/>
            <person name="Brown C.T."/>
            <person name="Hug L.A."/>
            <person name="Sharon I."/>
            <person name="Castelle C.J."/>
            <person name="Probst A.J."/>
            <person name="Thomas B.C."/>
            <person name="Singh A."/>
            <person name="Wilkins M.J."/>
            <person name="Karaoz U."/>
            <person name="Brodie E.L."/>
            <person name="Williams K.H."/>
            <person name="Hubbard S.S."/>
            <person name="Banfield J.F."/>
        </authorList>
    </citation>
    <scope>NUCLEOTIDE SEQUENCE [LARGE SCALE GENOMIC DNA]</scope>
</reference>
<dbReference type="InterPro" id="IPR042242">
    <property type="entry name" value="RecO_C"/>
</dbReference>
<evidence type="ECO:0000256" key="4">
    <source>
        <dbReference type="ARBA" id="ARBA00023172"/>
    </source>
</evidence>
<keyword evidence="3" id="KW-0227">DNA damage</keyword>
<evidence type="ECO:0000313" key="9">
    <source>
        <dbReference type="Proteomes" id="UP000179241"/>
    </source>
</evidence>
<evidence type="ECO:0000259" key="7">
    <source>
        <dbReference type="Pfam" id="PF11967"/>
    </source>
</evidence>
<dbReference type="Gene3D" id="1.20.1440.120">
    <property type="entry name" value="Recombination protein O, C-terminal domain"/>
    <property type="match status" value="1"/>
</dbReference>
<name>A0A1F8CLW9_9BACT</name>
<dbReference type="InterPro" id="IPR012340">
    <property type="entry name" value="NA-bd_OB-fold"/>
</dbReference>
<dbReference type="Pfam" id="PF11967">
    <property type="entry name" value="RecO_N"/>
    <property type="match status" value="1"/>
</dbReference>
<dbReference type="SUPFAM" id="SSF50249">
    <property type="entry name" value="Nucleic acid-binding proteins"/>
    <property type="match status" value="1"/>
</dbReference>
<sequence>MLSVKGSSVGIVLSVMDYKDADCLVEIFSRDLGKNLFIAKGIRRFKSKKRGSLEAFNEVNFSWSRSKGLPLILEVKVETPFPNIKKNLNKMALAFYFCEVVKKVTREEDPHPDLYDILLDYLSQIELGSLLKTLRQNFLHDTLITLGYLTHGNKATNYDAEIEAITEKRINSFRVGKAMLSP</sequence>
<dbReference type="InterPro" id="IPR037278">
    <property type="entry name" value="ARFGAP/RecO"/>
</dbReference>
<keyword evidence="4" id="KW-0233">DNA recombination</keyword>
<evidence type="ECO:0000256" key="2">
    <source>
        <dbReference type="ARBA" id="ARBA00021310"/>
    </source>
</evidence>
<dbReference type="Pfam" id="PF02565">
    <property type="entry name" value="RecO_C"/>
    <property type="match status" value="1"/>
</dbReference>
<dbReference type="NCBIfam" id="TIGR00613">
    <property type="entry name" value="reco"/>
    <property type="match status" value="1"/>
</dbReference>
<dbReference type="AlphaFoldDB" id="A0A1F8CLW9"/>
<keyword evidence="5" id="KW-0234">DNA repair</keyword>
<evidence type="ECO:0000256" key="3">
    <source>
        <dbReference type="ARBA" id="ARBA00022763"/>
    </source>
</evidence>
<dbReference type="SUPFAM" id="SSF57863">
    <property type="entry name" value="ArfGap/RecO-like zinc finger"/>
    <property type="match status" value="1"/>
</dbReference>
<dbReference type="GO" id="GO:0006302">
    <property type="term" value="P:double-strand break repair"/>
    <property type="evidence" value="ECO:0007669"/>
    <property type="project" value="TreeGrafter"/>
</dbReference>
<protein>
    <recommendedName>
        <fullName evidence="2">DNA repair protein RecO</fullName>
    </recommendedName>
    <alternativeName>
        <fullName evidence="6">Recombination protein O</fullName>
    </alternativeName>
</protein>
<evidence type="ECO:0000256" key="1">
    <source>
        <dbReference type="ARBA" id="ARBA00007452"/>
    </source>
</evidence>
<dbReference type="InterPro" id="IPR003717">
    <property type="entry name" value="RecO"/>
</dbReference>
<dbReference type="PANTHER" id="PTHR33991">
    <property type="entry name" value="DNA REPAIR PROTEIN RECO"/>
    <property type="match status" value="1"/>
</dbReference>
<dbReference type="Gene3D" id="2.40.50.140">
    <property type="entry name" value="Nucleic acid-binding proteins"/>
    <property type="match status" value="1"/>
</dbReference>
<dbReference type="InterPro" id="IPR022572">
    <property type="entry name" value="DNA_rep/recomb_RecO_N"/>
</dbReference>
<accession>A0A1F8CLW9</accession>
<dbReference type="GO" id="GO:0006310">
    <property type="term" value="P:DNA recombination"/>
    <property type="evidence" value="ECO:0007669"/>
    <property type="project" value="UniProtKB-KW"/>
</dbReference>
<organism evidence="8 9">
    <name type="scientific">Candidatus Woesebacteria bacterium RIFOXYA1_FULL_43_9</name>
    <dbReference type="NCBI Taxonomy" id="1802534"/>
    <lineage>
        <taxon>Bacteria</taxon>
        <taxon>Candidatus Woeseibacteriota</taxon>
    </lineage>
</organism>
<feature type="domain" description="DNA replication/recombination mediator RecO N-terminal" evidence="7">
    <location>
        <begin position="10"/>
        <end position="80"/>
    </location>
</feature>
<comment type="caution">
    <text evidence="8">The sequence shown here is derived from an EMBL/GenBank/DDBJ whole genome shotgun (WGS) entry which is preliminary data.</text>
</comment>
<comment type="similarity">
    <text evidence="1">Belongs to the RecO family.</text>
</comment>
<dbReference type="EMBL" id="MGHU01000026">
    <property type="protein sequence ID" value="OGM77272.1"/>
    <property type="molecule type" value="Genomic_DNA"/>
</dbReference>
<dbReference type="GO" id="GO:0043590">
    <property type="term" value="C:bacterial nucleoid"/>
    <property type="evidence" value="ECO:0007669"/>
    <property type="project" value="TreeGrafter"/>
</dbReference>
<gene>
    <name evidence="8" type="ORF">A2188_02485</name>
</gene>
<dbReference type="PANTHER" id="PTHR33991:SF1">
    <property type="entry name" value="DNA REPAIR PROTEIN RECO"/>
    <property type="match status" value="1"/>
</dbReference>
<proteinExistence type="inferred from homology"/>
<evidence type="ECO:0000256" key="5">
    <source>
        <dbReference type="ARBA" id="ARBA00023204"/>
    </source>
</evidence>